<dbReference type="SUPFAM" id="SSF53300">
    <property type="entry name" value="vWA-like"/>
    <property type="match status" value="1"/>
</dbReference>
<dbReference type="Gene3D" id="3.40.50.410">
    <property type="entry name" value="von Willebrand factor, type A domain"/>
    <property type="match status" value="1"/>
</dbReference>
<evidence type="ECO:0000259" key="3">
    <source>
        <dbReference type="PROSITE" id="PS50089"/>
    </source>
</evidence>
<evidence type="ECO:0000313" key="5">
    <source>
        <dbReference type="Proteomes" id="UP001304895"/>
    </source>
</evidence>
<gene>
    <name evidence="4" type="ORF">BT67DRAFT_495669</name>
</gene>
<feature type="compositionally biased region" description="Acidic residues" evidence="2">
    <location>
        <begin position="404"/>
        <end position="414"/>
    </location>
</feature>
<organism evidence="4 5">
    <name type="scientific">Trichocladium antarcticum</name>
    <dbReference type="NCBI Taxonomy" id="1450529"/>
    <lineage>
        <taxon>Eukaryota</taxon>
        <taxon>Fungi</taxon>
        <taxon>Dikarya</taxon>
        <taxon>Ascomycota</taxon>
        <taxon>Pezizomycotina</taxon>
        <taxon>Sordariomycetes</taxon>
        <taxon>Sordariomycetidae</taxon>
        <taxon>Sordariales</taxon>
        <taxon>Chaetomiaceae</taxon>
        <taxon>Trichocladium</taxon>
    </lineage>
</organism>
<keyword evidence="5" id="KW-1185">Reference proteome</keyword>
<keyword evidence="1" id="KW-0862">Zinc</keyword>
<proteinExistence type="predicted"/>
<dbReference type="EMBL" id="MU853407">
    <property type="protein sequence ID" value="KAK4135104.1"/>
    <property type="molecule type" value="Genomic_DNA"/>
</dbReference>
<comment type="caution">
    <text evidence="4">The sequence shown here is derived from an EMBL/GenBank/DDBJ whole genome shotgun (WGS) entry which is preliminary data.</text>
</comment>
<dbReference type="Proteomes" id="UP001304895">
    <property type="component" value="Unassembled WGS sequence"/>
</dbReference>
<reference evidence="4" key="1">
    <citation type="journal article" date="2023" name="Mol. Phylogenet. Evol.">
        <title>Genome-scale phylogeny and comparative genomics of the fungal order Sordariales.</title>
        <authorList>
            <person name="Hensen N."/>
            <person name="Bonometti L."/>
            <person name="Westerberg I."/>
            <person name="Brannstrom I.O."/>
            <person name="Guillou S."/>
            <person name="Cros-Aarteil S."/>
            <person name="Calhoun S."/>
            <person name="Haridas S."/>
            <person name="Kuo A."/>
            <person name="Mondo S."/>
            <person name="Pangilinan J."/>
            <person name="Riley R."/>
            <person name="LaButti K."/>
            <person name="Andreopoulos B."/>
            <person name="Lipzen A."/>
            <person name="Chen C."/>
            <person name="Yan M."/>
            <person name="Daum C."/>
            <person name="Ng V."/>
            <person name="Clum A."/>
            <person name="Steindorff A."/>
            <person name="Ohm R.A."/>
            <person name="Martin F."/>
            <person name="Silar P."/>
            <person name="Natvig D.O."/>
            <person name="Lalanne C."/>
            <person name="Gautier V."/>
            <person name="Ament-Velasquez S.L."/>
            <person name="Kruys A."/>
            <person name="Hutchinson M.I."/>
            <person name="Powell A.J."/>
            <person name="Barry K."/>
            <person name="Miller A.N."/>
            <person name="Grigoriev I.V."/>
            <person name="Debuchy R."/>
            <person name="Gladieux P."/>
            <person name="Hiltunen Thoren M."/>
            <person name="Johannesson H."/>
        </authorList>
    </citation>
    <scope>NUCLEOTIDE SEQUENCE</scope>
    <source>
        <strain evidence="4">CBS 123565</strain>
    </source>
</reference>
<protein>
    <recommendedName>
        <fullName evidence="3">RING-type domain-containing protein</fullName>
    </recommendedName>
</protein>
<dbReference type="GO" id="GO:0008270">
    <property type="term" value="F:zinc ion binding"/>
    <property type="evidence" value="ECO:0007669"/>
    <property type="project" value="UniProtKB-KW"/>
</dbReference>
<name>A0AAN6ULT7_9PEZI</name>
<dbReference type="InterPro" id="IPR001841">
    <property type="entry name" value="Znf_RING"/>
</dbReference>
<feature type="domain" description="RING-type" evidence="3">
    <location>
        <begin position="867"/>
        <end position="922"/>
    </location>
</feature>
<evidence type="ECO:0000313" key="4">
    <source>
        <dbReference type="EMBL" id="KAK4135104.1"/>
    </source>
</evidence>
<keyword evidence="1" id="KW-0479">Metal-binding</keyword>
<evidence type="ECO:0000256" key="2">
    <source>
        <dbReference type="SAM" id="MobiDB-lite"/>
    </source>
</evidence>
<reference evidence="4" key="2">
    <citation type="submission" date="2023-05" db="EMBL/GenBank/DDBJ databases">
        <authorList>
            <consortium name="Lawrence Berkeley National Laboratory"/>
            <person name="Steindorff A."/>
            <person name="Hensen N."/>
            <person name="Bonometti L."/>
            <person name="Westerberg I."/>
            <person name="Brannstrom I.O."/>
            <person name="Guillou S."/>
            <person name="Cros-Aarteil S."/>
            <person name="Calhoun S."/>
            <person name="Haridas S."/>
            <person name="Kuo A."/>
            <person name="Mondo S."/>
            <person name="Pangilinan J."/>
            <person name="Riley R."/>
            <person name="Labutti K."/>
            <person name="Andreopoulos B."/>
            <person name="Lipzen A."/>
            <person name="Chen C."/>
            <person name="Yanf M."/>
            <person name="Daum C."/>
            <person name="Ng V."/>
            <person name="Clum A."/>
            <person name="Ohm R."/>
            <person name="Martin F."/>
            <person name="Silar P."/>
            <person name="Natvig D."/>
            <person name="Lalanne C."/>
            <person name="Gautier V."/>
            <person name="Ament-Velasquez S.L."/>
            <person name="Kruys A."/>
            <person name="Hutchinson M.I."/>
            <person name="Powell A.J."/>
            <person name="Barry K."/>
            <person name="Miller A.N."/>
            <person name="Grigoriev I.V."/>
            <person name="Debuchy R."/>
            <person name="Gladieux P."/>
            <person name="Thoren M.H."/>
            <person name="Johannesson H."/>
        </authorList>
    </citation>
    <scope>NUCLEOTIDE SEQUENCE</scope>
    <source>
        <strain evidence="4">CBS 123565</strain>
    </source>
</reference>
<keyword evidence="1" id="KW-0863">Zinc-finger</keyword>
<feature type="region of interest" description="Disordered" evidence="2">
    <location>
        <begin position="403"/>
        <end position="423"/>
    </location>
</feature>
<accession>A0AAN6ULT7</accession>
<sequence length="992" mass="107583">MDTDAMDMHTMAVVPQSPATAEDYDLLIVADRTYSMDTFLKSLHSSMQDMIRIAATTACFTRIGVLGYCDYDCGESEVTAWSGWHSHDAPQSEVAQDHLLSFVKTMKPLGGQSFPEAAKTGLAHAYQVMRPSAKTVILLFTDAPPHTQQNAYTGAWQAEQDALRKPGVYGGTAGRFADWASAATALSQGEKQAQVFSIIEPSRFRASDTTAQYTYLAERTGGICLTLGRNPTAAEISKLTVGLLIAWMGADKQGARLDTQELATHAGSPLSLETLAEIVPRREQPVMNLSARYRTDPEYKDIVVAQLGEIIESGVSAITLNPVFGTLWRTVCNDRLNPARDGLIARFGLAVDRMGGAQRASMRQWLEESYDWAGDILHMIQSVPAASRYPCVFLDPTLRFGRAEDDDDDDDDDGGGGGANGSSKLTRDELLELGRSCDYRILRRLSRVLTQLTYAQSDEALPAHIKAAPEADVPRIPLALAQTEYGGKFWKLLLHTVLPGTMLAARPAALLAALSLRMGIKPLEGAASTELLAWRDNWNTLDIPETWNTNCLGLLLEADRKHQQLLADSRAPADENQTILRAGDRALFQTLVDYKLLELNLDTTLEAVVGWTPDKTTIPMGPTALCETCQFPRSVTVMSDDGICGLCASVAATGCPEGFESADAYLQASGSKTDHSTTPVAWTECSMADCRAQYVVYHTSKLNVRPKCHYCRQQRVVSPKRPDYARLTTAPCVTCTRCLNRIVWPAAYRPSNFNPAAYTCPACAANHRTTTALTTTARALAAENGTAFLLANPSHAIPPASLFTTRSIFHTITHLTCDRALLPTTLTILPPWTNPLHLTSKPLHNTRALLTTLRTTLTTARPHRATCTLCLTPLPPHALRLACGGRRGCRQPVCAGCVRRWYGANAVGRAINVAALACPFCRRAPVAGRGLLPRGLRALPGLGDAGCGAHWCWECGVEVATGIYEHILGEHGGWDGGGAVDGAEAGYWSGED</sequence>
<dbReference type="InterPro" id="IPR036465">
    <property type="entry name" value="vWFA_dom_sf"/>
</dbReference>
<dbReference type="PROSITE" id="PS50089">
    <property type="entry name" value="ZF_RING_2"/>
    <property type="match status" value="1"/>
</dbReference>
<evidence type="ECO:0000256" key="1">
    <source>
        <dbReference type="PROSITE-ProRule" id="PRU00175"/>
    </source>
</evidence>
<dbReference type="AlphaFoldDB" id="A0AAN6ULT7"/>